<dbReference type="SUPFAM" id="SSF52833">
    <property type="entry name" value="Thioredoxin-like"/>
    <property type="match status" value="1"/>
</dbReference>
<dbReference type="CDD" id="cd03034">
    <property type="entry name" value="ArsC_ArsC"/>
    <property type="match status" value="1"/>
</dbReference>
<dbReference type="InterPro" id="IPR006659">
    <property type="entry name" value="Arsenate_reductase"/>
</dbReference>
<name>A0A4Y7XBK4_9GAMM</name>
<keyword evidence="9" id="KW-1185">Reference proteome</keyword>
<comment type="catalytic activity">
    <reaction evidence="7">
        <text>[glutaredoxin]-dithiol + arsenate + glutathione + H(+) = glutathionyl-S-S-[glutaredoxin] + arsenite + H2O</text>
        <dbReference type="Rhea" id="RHEA:22016"/>
        <dbReference type="Rhea" id="RHEA-COMP:10729"/>
        <dbReference type="Rhea" id="RHEA-COMP:17668"/>
        <dbReference type="ChEBI" id="CHEBI:15377"/>
        <dbReference type="ChEBI" id="CHEBI:15378"/>
        <dbReference type="ChEBI" id="CHEBI:29242"/>
        <dbReference type="ChEBI" id="CHEBI:29950"/>
        <dbReference type="ChEBI" id="CHEBI:48597"/>
        <dbReference type="ChEBI" id="CHEBI:57925"/>
        <dbReference type="ChEBI" id="CHEBI:146199"/>
        <dbReference type="EC" id="1.20.4.1"/>
    </reaction>
</comment>
<keyword evidence="2" id="KW-0059">Arsenical resistance</keyword>
<dbReference type="PANTHER" id="PTHR30041:SF5">
    <property type="entry name" value="ARSENATE REDUCTASE-RELATED"/>
    <property type="match status" value="1"/>
</dbReference>
<evidence type="ECO:0000313" key="9">
    <source>
        <dbReference type="Proteomes" id="UP000297834"/>
    </source>
</evidence>
<dbReference type="Gene3D" id="3.40.30.10">
    <property type="entry name" value="Glutaredoxin"/>
    <property type="match status" value="1"/>
</dbReference>
<evidence type="ECO:0000256" key="3">
    <source>
        <dbReference type="ARBA" id="ARBA00023002"/>
    </source>
</evidence>
<dbReference type="PROSITE" id="PS51353">
    <property type="entry name" value="ARSC"/>
    <property type="match status" value="1"/>
</dbReference>
<protein>
    <recommendedName>
        <fullName evidence="5 7">Arsenate reductase</fullName>
        <ecNumber evidence="4 7">1.20.4.1</ecNumber>
    </recommendedName>
</protein>
<evidence type="ECO:0000313" key="8">
    <source>
        <dbReference type="EMBL" id="TEU25866.1"/>
    </source>
</evidence>
<dbReference type="PANTHER" id="PTHR30041">
    <property type="entry name" value="ARSENATE REDUCTASE"/>
    <property type="match status" value="1"/>
</dbReference>
<keyword evidence="3 7" id="KW-0560">Oxidoreductase</keyword>
<gene>
    <name evidence="8" type="primary">arsC</name>
    <name evidence="8" type="ORF">E2B99_08870</name>
</gene>
<dbReference type="STRING" id="1120977.GCA_000619845_02869"/>
<dbReference type="InterPro" id="IPR036249">
    <property type="entry name" value="Thioredoxin-like_sf"/>
</dbReference>
<evidence type="ECO:0000256" key="1">
    <source>
        <dbReference type="ARBA" id="ARBA00007198"/>
    </source>
</evidence>
<evidence type="ECO:0000256" key="4">
    <source>
        <dbReference type="ARBA" id="ARBA00038969"/>
    </source>
</evidence>
<dbReference type="EMBL" id="SNTY01000033">
    <property type="protein sequence ID" value="TEU25866.1"/>
    <property type="molecule type" value="Genomic_DNA"/>
</dbReference>
<dbReference type="InterPro" id="IPR006660">
    <property type="entry name" value="Arsenate_reductase-like"/>
</dbReference>
<dbReference type="Pfam" id="PF03960">
    <property type="entry name" value="ArsC"/>
    <property type="match status" value="1"/>
</dbReference>
<dbReference type="NCBIfam" id="TIGR00014">
    <property type="entry name" value="arsC"/>
    <property type="match status" value="1"/>
</dbReference>
<reference evidence="8 9" key="1">
    <citation type="submission" date="2019-03" db="EMBL/GenBank/DDBJ databases">
        <title>Alkanindiges illinoisensis: a potential pathogenic isolated from ascites of a gastric cancer patient with abdominal metastasis.</title>
        <authorList>
            <person name="Hu X."/>
            <person name="Yang B."/>
            <person name="Yan X."/>
            <person name="Lin L."/>
            <person name="Zhao H."/>
            <person name="Zhou F."/>
            <person name="Su B."/>
            <person name="Chen J."/>
            <person name="Rui Y."/>
            <person name="Wang Q."/>
            <person name="Zheng L."/>
        </authorList>
    </citation>
    <scope>NUCLEOTIDE SEQUENCE [LARGE SCALE GENOMIC DNA]</scope>
    <source>
        <strain evidence="8 9">NFYY 23406</strain>
    </source>
</reference>
<dbReference type="GO" id="GO:0008794">
    <property type="term" value="F:arsenate reductase (glutaredoxin) activity"/>
    <property type="evidence" value="ECO:0007669"/>
    <property type="project" value="UniProtKB-UniRule"/>
</dbReference>
<evidence type="ECO:0000256" key="7">
    <source>
        <dbReference type="RuleBase" id="RU362029"/>
    </source>
</evidence>
<organism evidence="8 9">
    <name type="scientific">Alkanindiges illinoisensis</name>
    <dbReference type="NCBI Taxonomy" id="197183"/>
    <lineage>
        <taxon>Bacteria</taxon>
        <taxon>Pseudomonadati</taxon>
        <taxon>Pseudomonadota</taxon>
        <taxon>Gammaproteobacteria</taxon>
        <taxon>Moraxellales</taxon>
        <taxon>Moraxellaceae</taxon>
        <taxon>Alkanindiges</taxon>
    </lineage>
</organism>
<comment type="similarity">
    <text evidence="1 6 7">Belongs to the ArsC family.</text>
</comment>
<dbReference type="OrthoDB" id="9790554at2"/>
<dbReference type="GO" id="GO:0046685">
    <property type="term" value="P:response to arsenic-containing substance"/>
    <property type="evidence" value="ECO:0007669"/>
    <property type="project" value="UniProtKB-KW"/>
</dbReference>
<dbReference type="RefSeq" id="WP_026471965.1">
    <property type="nucleotide sequence ID" value="NZ_SNTY01000033.1"/>
</dbReference>
<dbReference type="Proteomes" id="UP000297834">
    <property type="component" value="Unassembled WGS sequence"/>
</dbReference>
<comment type="caution">
    <text evidence="8">The sequence shown here is derived from an EMBL/GenBank/DDBJ whole genome shotgun (WGS) entry which is preliminary data.</text>
</comment>
<evidence type="ECO:0000256" key="2">
    <source>
        <dbReference type="ARBA" id="ARBA00022849"/>
    </source>
</evidence>
<accession>A0A4Y7XBK4</accession>
<evidence type="ECO:0000256" key="5">
    <source>
        <dbReference type="ARBA" id="ARBA00039879"/>
    </source>
</evidence>
<dbReference type="AlphaFoldDB" id="A0A4Y7XBK4"/>
<proteinExistence type="inferred from homology"/>
<sequence>MTNSKTVVIYHNPNCGTSRNTLALIRNTGIEPEIIEYLNNPPSREQLVTLIAGTGLSIREVLRKNVEPYIQLNLDDPVWTDDQLLDAMLQHPILINRPIVVTELGIRLCRPSEVVLDILPLPQLNAFTKEDGERVINAEGNRVN</sequence>
<dbReference type="EC" id="1.20.4.1" evidence="4 7"/>
<evidence type="ECO:0000256" key="6">
    <source>
        <dbReference type="PROSITE-ProRule" id="PRU01282"/>
    </source>
</evidence>